<accession>A0A9P7VYT8</accession>
<evidence type="ECO:0000313" key="1">
    <source>
        <dbReference type="EMBL" id="KAG7449447.1"/>
    </source>
</evidence>
<keyword evidence="2" id="KW-1185">Reference proteome</keyword>
<dbReference type="Proteomes" id="UP000812287">
    <property type="component" value="Unassembled WGS sequence"/>
</dbReference>
<evidence type="ECO:0000313" key="2">
    <source>
        <dbReference type="Proteomes" id="UP000812287"/>
    </source>
</evidence>
<name>A0A9P7VYT8_9AGAR</name>
<sequence length="146" mass="16979">MQVIQLIFPHHLVSADFQGVEDILPVEYKPAMEQFLYLQNALAYKYSKVYKKPNFPQNENFNWVYATEDPDDDLFFAFQGVADTAYSDDTRLLPDEDISITVPRQVLVFREEDGNNDEWVDNPTYATDGLECSDCKDDEKLPHKMQ</sequence>
<comment type="caution">
    <text evidence="1">The sequence shown here is derived from an EMBL/GenBank/DDBJ whole genome shotgun (WGS) entry which is preliminary data.</text>
</comment>
<dbReference type="EMBL" id="MU250528">
    <property type="protein sequence ID" value="KAG7449447.1"/>
    <property type="molecule type" value="Genomic_DNA"/>
</dbReference>
<reference evidence="1" key="1">
    <citation type="submission" date="2020-11" db="EMBL/GenBank/DDBJ databases">
        <title>Adaptations for nitrogen fixation in a non-lichenized fungal sporocarp promotes dispersal by wood-feeding termites.</title>
        <authorList>
            <consortium name="DOE Joint Genome Institute"/>
            <person name="Koch R.A."/>
            <person name="Yoon G."/>
            <person name="Arayal U."/>
            <person name="Lail K."/>
            <person name="Amirebrahimi M."/>
            <person name="Labutti K."/>
            <person name="Lipzen A."/>
            <person name="Riley R."/>
            <person name="Barry K."/>
            <person name="Henrissat B."/>
            <person name="Grigoriev I.V."/>
            <person name="Herr J.R."/>
            <person name="Aime M.C."/>
        </authorList>
    </citation>
    <scope>NUCLEOTIDE SEQUENCE</scope>
    <source>
        <strain evidence="1">MCA 3950</strain>
    </source>
</reference>
<proteinExistence type="predicted"/>
<protein>
    <submittedName>
        <fullName evidence="1">Uncharacterized protein</fullName>
    </submittedName>
</protein>
<dbReference type="RefSeq" id="XP_043042947.1">
    <property type="nucleotide sequence ID" value="XM_043178552.1"/>
</dbReference>
<organism evidence="1 2">
    <name type="scientific">Guyanagaster necrorhizus</name>
    <dbReference type="NCBI Taxonomy" id="856835"/>
    <lineage>
        <taxon>Eukaryota</taxon>
        <taxon>Fungi</taxon>
        <taxon>Dikarya</taxon>
        <taxon>Basidiomycota</taxon>
        <taxon>Agaricomycotina</taxon>
        <taxon>Agaricomycetes</taxon>
        <taxon>Agaricomycetidae</taxon>
        <taxon>Agaricales</taxon>
        <taxon>Marasmiineae</taxon>
        <taxon>Physalacriaceae</taxon>
        <taxon>Guyanagaster</taxon>
    </lineage>
</organism>
<dbReference type="GeneID" id="66100844"/>
<gene>
    <name evidence="1" type="ORF">BT62DRAFT_1054439</name>
</gene>
<dbReference type="AlphaFoldDB" id="A0A9P7VYT8"/>